<gene>
    <name evidence="3" type="ORF">GCM10009749_12620</name>
</gene>
<evidence type="ECO:0000313" key="4">
    <source>
        <dbReference type="Proteomes" id="UP001500002"/>
    </source>
</evidence>
<comment type="caution">
    <text evidence="3">The sequence shown here is derived from an EMBL/GenBank/DDBJ whole genome shotgun (WGS) entry which is preliminary data.</text>
</comment>
<organism evidence="3 4">
    <name type="scientific">Agromyces neolithicus</name>
    <dbReference type="NCBI Taxonomy" id="269420"/>
    <lineage>
        <taxon>Bacteria</taxon>
        <taxon>Bacillati</taxon>
        <taxon>Actinomycetota</taxon>
        <taxon>Actinomycetes</taxon>
        <taxon>Micrococcales</taxon>
        <taxon>Microbacteriaceae</taxon>
        <taxon>Agromyces</taxon>
    </lineage>
</organism>
<evidence type="ECO:0000256" key="1">
    <source>
        <dbReference type="ARBA" id="ARBA00006817"/>
    </source>
</evidence>
<dbReference type="Pfam" id="PF08327">
    <property type="entry name" value="AHSA1"/>
    <property type="match status" value="1"/>
</dbReference>
<dbReference type="InterPro" id="IPR023393">
    <property type="entry name" value="START-like_dom_sf"/>
</dbReference>
<dbReference type="EMBL" id="BAAANJ010000004">
    <property type="protein sequence ID" value="GAA1805899.1"/>
    <property type="molecule type" value="Genomic_DNA"/>
</dbReference>
<dbReference type="InterPro" id="IPR013538">
    <property type="entry name" value="ASHA1/2-like_C"/>
</dbReference>
<feature type="domain" description="Activator of Hsp90 ATPase homologue 1/2-like C-terminal" evidence="2">
    <location>
        <begin position="23"/>
        <end position="162"/>
    </location>
</feature>
<keyword evidence="4" id="KW-1185">Reference proteome</keyword>
<dbReference type="RefSeq" id="WP_344294577.1">
    <property type="nucleotide sequence ID" value="NZ_BAAANJ010000004.1"/>
</dbReference>
<accession>A0ABN2M0Z1</accession>
<dbReference type="Gene3D" id="3.30.530.20">
    <property type="match status" value="1"/>
</dbReference>
<proteinExistence type="inferred from homology"/>
<sequence length="166" mass="18506">MPASTVTKDYERCRLIVEREFAAPADLVWACWTQADRLRMWWGPSGWLVDIFELDVRPGGVWRYRLRPEAEHELDDEQWGRAIYRVVDAPHRLEFVDSFADASGALIVGTEMPTTVLIDQSHGATSVSITVAFTGTEQLDEAEALGMVEGFTDAFERLATALAASG</sequence>
<name>A0ABN2M0Z1_9MICO</name>
<dbReference type="SUPFAM" id="SSF55961">
    <property type="entry name" value="Bet v1-like"/>
    <property type="match status" value="1"/>
</dbReference>
<comment type="similarity">
    <text evidence="1">Belongs to the AHA1 family.</text>
</comment>
<evidence type="ECO:0000313" key="3">
    <source>
        <dbReference type="EMBL" id="GAA1805899.1"/>
    </source>
</evidence>
<evidence type="ECO:0000259" key="2">
    <source>
        <dbReference type="Pfam" id="PF08327"/>
    </source>
</evidence>
<dbReference type="Proteomes" id="UP001500002">
    <property type="component" value="Unassembled WGS sequence"/>
</dbReference>
<reference evidence="3 4" key="1">
    <citation type="journal article" date="2019" name="Int. J. Syst. Evol. Microbiol.">
        <title>The Global Catalogue of Microorganisms (GCM) 10K type strain sequencing project: providing services to taxonomists for standard genome sequencing and annotation.</title>
        <authorList>
            <consortium name="The Broad Institute Genomics Platform"/>
            <consortium name="The Broad Institute Genome Sequencing Center for Infectious Disease"/>
            <person name="Wu L."/>
            <person name="Ma J."/>
        </authorList>
    </citation>
    <scope>NUCLEOTIDE SEQUENCE [LARGE SCALE GENOMIC DNA]</scope>
    <source>
        <strain evidence="3 4">JCM 14322</strain>
    </source>
</reference>
<protein>
    <submittedName>
        <fullName evidence="3">SRPBCC family protein</fullName>
    </submittedName>
</protein>